<keyword evidence="7" id="KW-1133">Transmembrane helix</keyword>
<dbReference type="PANTHER" id="PTHR36174:SF1">
    <property type="entry name" value="LIPID II:GLYCINE GLYCYLTRANSFERASE"/>
    <property type="match status" value="1"/>
</dbReference>
<dbReference type="GO" id="GO:0008360">
    <property type="term" value="P:regulation of cell shape"/>
    <property type="evidence" value="ECO:0007669"/>
    <property type="project" value="UniProtKB-KW"/>
</dbReference>
<evidence type="ECO:0000313" key="8">
    <source>
        <dbReference type="EMBL" id="OGG17407.1"/>
    </source>
</evidence>
<reference evidence="8 9" key="1">
    <citation type="journal article" date="2016" name="Nat. Commun.">
        <title>Thousands of microbial genomes shed light on interconnected biogeochemical processes in an aquifer system.</title>
        <authorList>
            <person name="Anantharaman K."/>
            <person name="Brown C.T."/>
            <person name="Hug L.A."/>
            <person name="Sharon I."/>
            <person name="Castelle C.J."/>
            <person name="Probst A.J."/>
            <person name="Thomas B.C."/>
            <person name="Singh A."/>
            <person name="Wilkins M.J."/>
            <person name="Karaoz U."/>
            <person name="Brodie E.L."/>
            <person name="Williams K.H."/>
            <person name="Hubbard S.S."/>
            <person name="Banfield J.F."/>
        </authorList>
    </citation>
    <scope>NUCLEOTIDE SEQUENCE [LARGE SCALE GENOMIC DNA]</scope>
</reference>
<comment type="similarity">
    <text evidence="1">Belongs to the FemABX family.</text>
</comment>
<name>A0A1F5ZZE3_9BACT</name>
<dbReference type="AlphaFoldDB" id="A0A1F5ZZE3"/>
<evidence type="ECO:0000256" key="5">
    <source>
        <dbReference type="ARBA" id="ARBA00023315"/>
    </source>
</evidence>
<dbReference type="PROSITE" id="PS51191">
    <property type="entry name" value="FEMABX"/>
    <property type="match status" value="1"/>
</dbReference>
<evidence type="ECO:0008006" key="10">
    <source>
        <dbReference type="Google" id="ProtNLM"/>
    </source>
</evidence>
<dbReference type="InterPro" id="IPR050644">
    <property type="entry name" value="PG_Glycine_Bridge_Synth"/>
</dbReference>
<evidence type="ECO:0000256" key="6">
    <source>
        <dbReference type="ARBA" id="ARBA00023316"/>
    </source>
</evidence>
<comment type="caution">
    <text evidence="8">The sequence shown here is derived from an EMBL/GenBank/DDBJ whole genome shotgun (WGS) entry which is preliminary data.</text>
</comment>
<evidence type="ECO:0000256" key="2">
    <source>
        <dbReference type="ARBA" id="ARBA00022679"/>
    </source>
</evidence>
<dbReference type="PANTHER" id="PTHR36174">
    <property type="entry name" value="LIPID II:GLYCINE GLYCYLTRANSFERASE"/>
    <property type="match status" value="1"/>
</dbReference>
<evidence type="ECO:0000256" key="3">
    <source>
        <dbReference type="ARBA" id="ARBA00022960"/>
    </source>
</evidence>
<dbReference type="GO" id="GO:0016755">
    <property type="term" value="F:aminoacyltransferase activity"/>
    <property type="evidence" value="ECO:0007669"/>
    <property type="project" value="InterPro"/>
</dbReference>
<dbReference type="Gene3D" id="3.40.630.30">
    <property type="match status" value="1"/>
</dbReference>
<keyword evidence="6" id="KW-0961">Cell wall biogenesis/degradation</keyword>
<keyword evidence="5" id="KW-0012">Acyltransferase</keyword>
<evidence type="ECO:0000256" key="7">
    <source>
        <dbReference type="SAM" id="Phobius"/>
    </source>
</evidence>
<dbReference type="GO" id="GO:0071555">
    <property type="term" value="P:cell wall organization"/>
    <property type="evidence" value="ECO:0007669"/>
    <property type="project" value="UniProtKB-KW"/>
</dbReference>
<evidence type="ECO:0000256" key="1">
    <source>
        <dbReference type="ARBA" id="ARBA00009943"/>
    </source>
</evidence>
<sequence>MIRIVKKDDKEIFNRLATHPLQSWEWGEFRLKTGIEVIRLGRIVGRKMIETAQLTLHQIPFTSYQIGYLPKNNIPSEEMINKLKELGEANNLIFIKIEPKIQKGHETESLKNLVRSPHPLFTKYTFQLDITPNEEQLLGKMHSKTRYNIHLAQKKGVKVYEDNTQESFEEYLRLLEETVTRQKFYAHDKNYHRLMWETLKPAKIAHLLTAKYKPENGDEVTLVSWIVFLFNGIIYYPYGASANSFRQLMPSNLMMWEAIRFGQRHGAKLFDMWGALGPDPKPSDPWYGFHKFKEGYGPELVEFIGSFDLVINPAVYRLYNLVHGIRELYLKLTR</sequence>
<proteinExistence type="inferred from homology"/>
<feature type="transmembrane region" description="Helical" evidence="7">
    <location>
        <begin position="220"/>
        <end position="238"/>
    </location>
</feature>
<keyword evidence="2" id="KW-0808">Transferase</keyword>
<dbReference type="EMBL" id="MFJM01000035">
    <property type="protein sequence ID" value="OGG17407.1"/>
    <property type="molecule type" value="Genomic_DNA"/>
</dbReference>
<evidence type="ECO:0000256" key="4">
    <source>
        <dbReference type="ARBA" id="ARBA00022984"/>
    </source>
</evidence>
<dbReference type="Pfam" id="PF02388">
    <property type="entry name" value="FemAB"/>
    <property type="match status" value="2"/>
</dbReference>
<dbReference type="Proteomes" id="UP000176253">
    <property type="component" value="Unassembled WGS sequence"/>
</dbReference>
<dbReference type="InterPro" id="IPR003447">
    <property type="entry name" value="FEMABX"/>
</dbReference>
<organism evidence="8 9">
    <name type="scientific">Candidatus Gottesmanbacteria bacterium RIFCSPHIGHO2_02_FULL_39_14</name>
    <dbReference type="NCBI Taxonomy" id="1798383"/>
    <lineage>
        <taxon>Bacteria</taxon>
        <taxon>Candidatus Gottesmaniibacteriota</taxon>
    </lineage>
</organism>
<protein>
    <recommendedName>
        <fullName evidence="10">Peptidoglycan bridge formation protein FemAB</fullName>
    </recommendedName>
</protein>
<dbReference type="STRING" id="1798383.A3D78_06010"/>
<keyword evidence="7" id="KW-0812">Transmembrane</keyword>
<dbReference type="SUPFAM" id="SSF55729">
    <property type="entry name" value="Acyl-CoA N-acyltransferases (Nat)"/>
    <property type="match status" value="2"/>
</dbReference>
<evidence type="ECO:0000313" key="9">
    <source>
        <dbReference type="Proteomes" id="UP000176253"/>
    </source>
</evidence>
<keyword evidence="4" id="KW-0573">Peptidoglycan synthesis</keyword>
<dbReference type="GO" id="GO:0009252">
    <property type="term" value="P:peptidoglycan biosynthetic process"/>
    <property type="evidence" value="ECO:0007669"/>
    <property type="project" value="UniProtKB-KW"/>
</dbReference>
<keyword evidence="7" id="KW-0472">Membrane</keyword>
<accession>A0A1F5ZZE3</accession>
<dbReference type="InterPro" id="IPR016181">
    <property type="entry name" value="Acyl_CoA_acyltransferase"/>
</dbReference>
<gene>
    <name evidence="8" type="ORF">A3D78_06010</name>
</gene>
<keyword evidence="3" id="KW-0133">Cell shape</keyword>